<keyword evidence="5 9" id="KW-0812">Transmembrane</keyword>
<evidence type="ECO:0000256" key="1">
    <source>
        <dbReference type="ARBA" id="ARBA00004651"/>
    </source>
</evidence>
<dbReference type="SUPFAM" id="SSF56317">
    <property type="entry name" value="Carbon-nitrogen hydrolase"/>
    <property type="match status" value="1"/>
</dbReference>
<comment type="similarity">
    <text evidence="2 9">Belongs to the CN hydrolase family. Apolipoprotein N-acyltransferase subfamily.</text>
</comment>
<dbReference type="InterPro" id="IPR036526">
    <property type="entry name" value="C-N_Hydrolase_sf"/>
</dbReference>
<name>A0ABX0XD29_9BACT</name>
<evidence type="ECO:0000256" key="3">
    <source>
        <dbReference type="ARBA" id="ARBA00022475"/>
    </source>
</evidence>
<feature type="transmembrane region" description="Helical" evidence="9">
    <location>
        <begin position="6"/>
        <end position="26"/>
    </location>
</feature>
<comment type="pathway">
    <text evidence="9">Protein modification; lipoprotein biosynthesis (N-acyl transfer).</text>
</comment>
<keyword evidence="7 9" id="KW-0472">Membrane</keyword>
<comment type="function">
    <text evidence="9">Catalyzes the phospholipid dependent N-acylation of the N-terminal cysteine of apolipoprotein, the last step in lipoprotein maturation.</text>
</comment>
<reference evidence="11 12" key="1">
    <citation type="submission" date="2020-03" db="EMBL/GenBank/DDBJ databases">
        <title>Genomic Encyclopedia of Type Strains, Phase IV (KMG-IV): sequencing the most valuable type-strain genomes for metagenomic binning, comparative biology and taxonomic classification.</title>
        <authorList>
            <person name="Goeker M."/>
        </authorList>
    </citation>
    <scope>NUCLEOTIDE SEQUENCE [LARGE SCALE GENOMIC DNA]</scope>
    <source>
        <strain evidence="11 12">DSM 105096</strain>
    </source>
</reference>
<organism evidence="11 12">
    <name type="scientific">Neolewinella antarctica</name>
    <dbReference type="NCBI Taxonomy" id="442734"/>
    <lineage>
        <taxon>Bacteria</taxon>
        <taxon>Pseudomonadati</taxon>
        <taxon>Bacteroidota</taxon>
        <taxon>Saprospiria</taxon>
        <taxon>Saprospirales</taxon>
        <taxon>Lewinellaceae</taxon>
        <taxon>Neolewinella</taxon>
    </lineage>
</organism>
<proteinExistence type="inferred from homology"/>
<comment type="caution">
    <text evidence="11">The sequence shown here is derived from an EMBL/GenBank/DDBJ whole genome shotgun (WGS) entry which is preliminary data.</text>
</comment>
<evidence type="ECO:0000256" key="2">
    <source>
        <dbReference type="ARBA" id="ARBA00010065"/>
    </source>
</evidence>
<evidence type="ECO:0000313" key="12">
    <source>
        <dbReference type="Proteomes" id="UP000770785"/>
    </source>
</evidence>
<feature type="transmembrane region" description="Helical" evidence="9">
    <location>
        <begin position="137"/>
        <end position="160"/>
    </location>
</feature>
<dbReference type="HAMAP" id="MF_01148">
    <property type="entry name" value="Lnt"/>
    <property type="match status" value="1"/>
</dbReference>
<evidence type="ECO:0000256" key="9">
    <source>
        <dbReference type="HAMAP-Rule" id="MF_01148"/>
    </source>
</evidence>
<dbReference type="PROSITE" id="PS50263">
    <property type="entry name" value="CN_HYDROLASE"/>
    <property type="match status" value="1"/>
</dbReference>
<evidence type="ECO:0000256" key="6">
    <source>
        <dbReference type="ARBA" id="ARBA00022989"/>
    </source>
</evidence>
<dbReference type="PANTHER" id="PTHR38686:SF1">
    <property type="entry name" value="APOLIPOPROTEIN N-ACYLTRANSFERASE"/>
    <property type="match status" value="1"/>
</dbReference>
<dbReference type="CDD" id="cd07571">
    <property type="entry name" value="ALP_N-acyl_transferase"/>
    <property type="match status" value="1"/>
</dbReference>
<evidence type="ECO:0000259" key="10">
    <source>
        <dbReference type="PROSITE" id="PS50263"/>
    </source>
</evidence>
<comment type="subcellular location">
    <subcellularLocation>
        <location evidence="1 9">Cell membrane</location>
        <topology evidence="1 9">Multi-pass membrane protein</topology>
    </subcellularLocation>
</comment>
<feature type="transmembrane region" description="Helical" evidence="9">
    <location>
        <begin position="220"/>
        <end position="246"/>
    </location>
</feature>
<evidence type="ECO:0000256" key="7">
    <source>
        <dbReference type="ARBA" id="ARBA00023136"/>
    </source>
</evidence>
<dbReference type="InterPro" id="IPR003010">
    <property type="entry name" value="C-N_Hydrolase"/>
</dbReference>
<dbReference type="GO" id="GO:0016746">
    <property type="term" value="F:acyltransferase activity"/>
    <property type="evidence" value="ECO:0007669"/>
    <property type="project" value="UniProtKB-KW"/>
</dbReference>
<dbReference type="Gene3D" id="3.60.110.10">
    <property type="entry name" value="Carbon-nitrogen hydrolase"/>
    <property type="match status" value="1"/>
</dbReference>
<feature type="transmembrane region" description="Helical" evidence="9">
    <location>
        <begin position="167"/>
        <end position="187"/>
    </location>
</feature>
<evidence type="ECO:0000256" key="5">
    <source>
        <dbReference type="ARBA" id="ARBA00022692"/>
    </source>
</evidence>
<comment type="caution">
    <text evidence="9">Lacks conserved residue(s) required for the propagation of feature annotation.</text>
</comment>
<comment type="catalytic activity">
    <reaction evidence="9">
        <text>N-terminal S-1,2-diacyl-sn-glyceryl-L-cysteinyl-[lipoprotein] + a glycerophospholipid = N-acyl-S-1,2-diacyl-sn-glyceryl-L-cysteinyl-[lipoprotein] + a 2-acyl-sn-glycero-3-phospholipid + H(+)</text>
        <dbReference type="Rhea" id="RHEA:48228"/>
        <dbReference type="Rhea" id="RHEA-COMP:14681"/>
        <dbReference type="Rhea" id="RHEA-COMP:14684"/>
        <dbReference type="ChEBI" id="CHEBI:15378"/>
        <dbReference type="ChEBI" id="CHEBI:136912"/>
        <dbReference type="ChEBI" id="CHEBI:140656"/>
        <dbReference type="ChEBI" id="CHEBI:140657"/>
        <dbReference type="ChEBI" id="CHEBI:140660"/>
        <dbReference type="EC" id="2.3.1.269"/>
    </reaction>
</comment>
<evidence type="ECO:0000313" key="11">
    <source>
        <dbReference type="EMBL" id="NJC27206.1"/>
    </source>
</evidence>
<dbReference type="RefSeq" id="WP_168038086.1">
    <property type="nucleotide sequence ID" value="NZ_JAATJH010000004.1"/>
</dbReference>
<keyword evidence="12" id="KW-1185">Reference proteome</keyword>
<dbReference type="Pfam" id="PF00795">
    <property type="entry name" value="CN_hydrolase"/>
    <property type="match status" value="1"/>
</dbReference>
<feature type="transmembrane region" description="Helical" evidence="9">
    <location>
        <begin position="74"/>
        <end position="99"/>
    </location>
</feature>
<feature type="domain" description="CN hydrolase" evidence="10">
    <location>
        <begin position="286"/>
        <end position="564"/>
    </location>
</feature>
<feature type="transmembrane region" description="Helical" evidence="9">
    <location>
        <begin position="577"/>
        <end position="595"/>
    </location>
</feature>
<dbReference type="InterPro" id="IPR004563">
    <property type="entry name" value="Apolipo_AcylTrfase"/>
</dbReference>
<feature type="transmembrane region" description="Helical" evidence="9">
    <location>
        <begin position="33"/>
        <end position="54"/>
    </location>
</feature>
<dbReference type="PANTHER" id="PTHR38686">
    <property type="entry name" value="APOLIPOPROTEIN N-ACYLTRANSFERASE"/>
    <property type="match status" value="1"/>
</dbReference>
<keyword evidence="4 9" id="KW-0808">Transferase</keyword>
<protein>
    <recommendedName>
        <fullName evidence="9">Apolipoprotein N-acyltransferase</fullName>
        <shortName evidence="9">ALP N-acyltransferase</shortName>
        <ecNumber evidence="9">2.3.1.269</ecNumber>
    </recommendedName>
</protein>
<dbReference type="InterPro" id="IPR045378">
    <property type="entry name" value="LNT_N"/>
</dbReference>
<keyword evidence="3 9" id="KW-1003">Cell membrane</keyword>
<feature type="transmembrane region" description="Helical" evidence="9">
    <location>
        <begin position="258"/>
        <end position="277"/>
    </location>
</feature>
<keyword evidence="8 9" id="KW-0012">Acyltransferase</keyword>
<dbReference type="NCBIfam" id="TIGR00546">
    <property type="entry name" value="lnt"/>
    <property type="match status" value="1"/>
</dbReference>
<dbReference type="Pfam" id="PF20154">
    <property type="entry name" value="LNT_N"/>
    <property type="match status" value="1"/>
</dbReference>
<evidence type="ECO:0000256" key="4">
    <source>
        <dbReference type="ARBA" id="ARBA00022679"/>
    </source>
</evidence>
<dbReference type="EC" id="2.3.1.269" evidence="9"/>
<sequence>MSRTTNRLMGLASLAIALAVAVWMYFRVEGEELWGYAPLLLYASLYFGVFRLTLYDKKGRVNQRNVASSATGLLLGLGFPGLAPLPFLLLVAFVPLILLQRRLQKIKASAWVVFRHGFSAFVLYNLLATYWVTNTGFFAGLFAIVANTLLMCIPWMFYYWTARRSPSIGYLAFAAAWLSFEFLHHNWSLNWPWLTLGNGFMQFPELVQWYEWTGVLGGSAWILGANYLAGMTDLWIGGIGWGGMIYSGTKAQRTTYPLAFLAVVMLPMTYSLVRYFTYVAPEGRTITVAAIQPNFEPHFEKFSGNATAQLDTFLRLSKSALEEGPVDYLVYPETSFGNVDEDLAADSPALRLLREELSGKGVGHLVTGIDAYHIFTAGEPHSGAVRFSNQGSRGTFAFEALNGAVQLDFEDPPGDFQTYRKGVFVPGAESFPFKKVLFFAEPFVNSLGGTVAGRGTQATRDPFTSPVASVAPVICYESVFGEYFTGYVKRGAQAVFVITNDGWWDNTAGFRQHLWLSSLRAVETRRAVVRSANVGACAFIDQRGKIISRTKYDQAGFLRGELKLNDKVTLYVRTGDFTARVAVLVFLMILLANVARTIRPEAFSKDKA</sequence>
<dbReference type="Proteomes" id="UP000770785">
    <property type="component" value="Unassembled WGS sequence"/>
</dbReference>
<gene>
    <name evidence="9" type="primary">lnt</name>
    <name evidence="11" type="ORF">GGR27_002719</name>
</gene>
<feature type="transmembrane region" description="Helical" evidence="9">
    <location>
        <begin position="111"/>
        <end position="131"/>
    </location>
</feature>
<evidence type="ECO:0000256" key="8">
    <source>
        <dbReference type="ARBA" id="ARBA00023315"/>
    </source>
</evidence>
<accession>A0ABX0XD29</accession>
<dbReference type="EMBL" id="JAATJH010000004">
    <property type="protein sequence ID" value="NJC27206.1"/>
    <property type="molecule type" value="Genomic_DNA"/>
</dbReference>
<keyword evidence="6 9" id="KW-1133">Transmembrane helix</keyword>